<proteinExistence type="predicted"/>
<dbReference type="AlphaFoldDB" id="A0A382MB09"/>
<gene>
    <name evidence="2" type="ORF">METZ01_LOCUS297456</name>
</gene>
<evidence type="ECO:0000256" key="1">
    <source>
        <dbReference type="SAM" id="MobiDB-lite"/>
    </source>
</evidence>
<dbReference type="EMBL" id="UINC01091661">
    <property type="protein sequence ID" value="SVC44602.1"/>
    <property type="molecule type" value="Genomic_DNA"/>
</dbReference>
<evidence type="ECO:0000313" key="2">
    <source>
        <dbReference type="EMBL" id="SVC44602.1"/>
    </source>
</evidence>
<accession>A0A382MB09</accession>
<protein>
    <submittedName>
        <fullName evidence="2">Uncharacterized protein</fullName>
    </submittedName>
</protein>
<sequence>MEKRAVLAFGLILIVFVITSTPTYRNIFSGPGDPNVSAPPDTVSESMYLSTESADVDIPPASGPTPDVGVPASRPPLFGSSDAVSETSYTDMDRTRVQEWDRDEQLITLRPDSASRPASEITVESDLYAGTFNTR</sequence>
<feature type="region of interest" description="Disordered" evidence="1">
    <location>
        <begin position="54"/>
        <end position="97"/>
    </location>
</feature>
<feature type="non-terminal residue" evidence="2">
    <location>
        <position position="135"/>
    </location>
</feature>
<reference evidence="2" key="1">
    <citation type="submission" date="2018-05" db="EMBL/GenBank/DDBJ databases">
        <authorList>
            <person name="Lanie J.A."/>
            <person name="Ng W.-L."/>
            <person name="Kazmierczak K.M."/>
            <person name="Andrzejewski T.M."/>
            <person name="Davidsen T.M."/>
            <person name="Wayne K.J."/>
            <person name="Tettelin H."/>
            <person name="Glass J.I."/>
            <person name="Rusch D."/>
            <person name="Podicherti R."/>
            <person name="Tsui H.-C.T."/>
            <person name="Winkler M.E."/>
        </authorList>
    </citation>
    <scope>NUCLEOTIDE SEQUENCE</scope>
</reference>
<organism evidence="2">
    <name type="scientific">marine metagenome</name>
    <dbReference type="NCBI Taxonomy" id="408172"/>
    <lineage>
        <taxon>unclassified sequences</taxon>
        <taxon>metagenomes</taxon>
        <taxon>ecological metagenomes</taxon>
    </lineage>
</organism>
<name>A0A382MB09_9ZZZZ</name>